<protein>
    <recommendedName>
        <fullName evidence="3">VWFA domain-containing protein</fullName>
    </recommendedName>
</protein>
<dbReference type="Gene3D" id="3.40.50.410">
    <property type="entry name" value="von Willebrand factor, type A domain"/>
    <property type="match status" value="2"/>
</dbReference>
<dbReference type="OrthoDB" id="7522752at2"/>
<dbReference type="Proteomes" id="UP000321249">
    <property type="component" value="Unassembled WGS sequence"/>
</dbReference>
<proteinExistence type="predicted"/>
<dbReference type="InterPro" id="IPR036465">
    <property type="entry name" value="vWFA_dom_sf"/>
</dbReference>
<dbReference type="RefSeq" id="WP_147043177.1">
    <property type="nucleotide sequence ID" value="NZ_BAABIR010000004.1"/>
</dbReference>
<dbReference type="PROSITE" id="PS50234">
    <property type="entry name" value="VWFA"/>
    <property type="match status" value="1"/>
</dbReference>
<evidence type="ECO:0000256" key="2">
    <source>
        <dbReference type="SAM" id="Phobius"/>
    </source>
</evidence>
<dbReference type="EMBL" id="VOQQ01000001">
    <property type="protein sequence ID" value="TXC63770.1"/>
    <property type="molecule type" value="Genomic_DNA"/>
</dbReference>
<dbReference type="InterPro" id="IPR002035">
    <property type="entry name" value="VWF_A"/>
</dbReference>
<sequence>MIFGKIRRPAERKGLLARLARDARGNTLAIVAAAMIPLTAMIGSGIDMSRAYMAKTRLQSACDAAALAGRRVMQDDTVDSNVTDTATRFLNFNFPQNLYQTTAFSPNITKPESGTVHIDVRTRMPTTIMRMFGFSSLPLNVSCDASLNFVNTDIMLVLDVTGSMAQDVNGHSTSVAANQKISALRDAVLALYDELKPIQDQLEANHLRLRYGIVPYSSTVNVGSLIRSVDSSYLASSVSYQTRVANYTNPNYSQTDSPEQTLADESSNQSRSSRCTSWANDTVTTGTPPATTTTDTYTYASYNSSNGTCVRHHKRHTTTYTLENYGFQNYTQQASTYDTSQYKLGNTVRIATNTNGHVPTSQSFNLQQLASVSGVSTTNSSWNGCIEERSTVSTITSSSGFNIPTDAYDLNVNFIPNSDATRWRPMWPDIEYRTTTSQPSTACPVEAKRLQAWTRTAMQSYVNSLQPGGNTYHDIGMIWGARLISNGGIFADSTDSYNGMPVSRHIIFMTDGIMEPSTSVYSAYGVESLDKRITGGTTSQQTARHTQRFRMICNAAKTLNASIWVIGFGVSLSDELKECASNASQASTVADRDALIARFRQIGSQIGALRLTQ</sequence>
<dbReference type="InterPro" id="IPR028087">
    <property type="entry name" value="Tad_N"/>
</dbReference>
<evidence type="ECO:0000313" key="4">
    <source>
        <dbReference type="EMBL" id="TXC63770.1"/>
    </source>
</evidence>
<evidence type="ECO:0000259" key="3">
    <source>
        <dbReference type="PROSITE" id="PS50234"/>
    </source>
</evidence>
<feature type="compositionally biased region" description="Low complexity" evidence="1">
    <location>
        <begin position="266"/>
        <end position="293"/>
    </location>
</feature>
<comment type="caution">
    <text evidence="4">The sequence shown here is derived from an EMBL/GenBank/DDBJ whole genome shotgun (WGS) entry which is preliminary data.</text>
</comment>
<feature type="region of interest" description="Disordered" evidence="1">
    <location>
        <begin position="249"/>
        <end position="293"/>
    </location>
</feature>
<gene>
    <name evidence="4" type="ORF">FRZ32_08900</name>
</gene>
<keyword evidence="5" id="KW-1185">Reference proteome</keyword>
<dbReference type="Pfam" id="PF13400">
    <property type="entry name" value="Tad"/>
    <property type="match status" value="1"/>
</dbReference>
<feature type="transmembrane region" description="Helical" evidence="2">
    <location>
        <begin position="28"/>
        <end position="46"/>
    </location>
</feature>
<organism evidence="4 5">
    <name type="scientific">Allosphingosinicella ginsenosidimutans</name>
    <dbReference type="NCBI Taxonomy" id="1176539"/>
    <lineage>
        <taxon>Bacteria</taxon>
        <taxon>Pseudomonadati</taxon>
        <taxon>Pseudomonadota</taxon>
        <taxon>Alphaproteobacteria</taxon>
        <taxon>Sphingomonadales</taxon>
        <taxon>Sphingomonadaceae</taxon>
        <taxon>Allosphingosinicella</taxon>
    </lineage>
</organism>
<feature type="compositionally biased region" description="Polar residues" evidence="1">
    <location>
        <begin position="249"/>
        <end position="265"/>
    </location>
</feature>
<keyword evidence="2" id="KW-0472">Membrane</keyword>
<evidence type="ECO:0000313" key="5">
    <source>
        <dbReference type="Proteomes" id="UP000321249"/>
    </source>
</evidence>
<accession>A0A5C6TUH6</accession>
<keyword evidence="2" id="KW-1133">Transmembrane helix</keyword>
<feature type="domain" description="VWFA" evidence="3">
    <location>
        <begin position="153"/>
        <end position="221"/>
    </location>
</feature>
<dbReference type="SUPFAM" id="SSF53300">
    <property type="entry name" value="vWA-like"/>
    <property type="match status" value="1"/>
</dbReference>
<dbReference type="AlphaFoldDB" id="A0A5C6TUH6"/>
<evidence type="ECO:0000256" key="1">
    <source>
        <dbReference type="SAM" id="MobiDB-lite"/>
    </source>
</evidence>
<name>A0A5C6TUH6_9SPHN</name>
<keyword evidence="2" id="KW-0812">Transmembrane</keyword>
<reference evidence="4 5" key="1">
    <citation type="journal article" date="2015" name="J. Microbiol.">
        <title>Sphingosinicella ginsenosidimutans sp. nov., with ginsenoside converting activity.</title>
        <authorList>
            <person name="Kim J.K."/>
            <person name="Kang M.S."/>
            <person name="Park S.C."/>
            <person name="Kim K.M."/>
            <person name="Choi K."/>
            <person name="Yoon M.H."/>
            <person name="Im W.T."/>
        </authorList>
    </citation>
    <scope>NUCLEOTIDE SEQUENCE [LARGE SCALE GENOMIC DNA]</scope>
    <source>
        <strain evidence="4 5">BS-11</strain>
    </source>
</reference>